<dbReference type="Proteomes" id="UP000249396">
    <property type="component" value="Unassembled WGS sequence"/>
</dbReference>
<reference evidence="2 3" key="1">
    <citation type="journal article" date="2018" name="Aquat. Microb. Ecol.">
        <title>Gammaproteobacterial methanotrophs dominate.</title>
        <authorList>
            <person name="Rissanen A.J."/>
            <person name="Saarenheimo J."/>
            <person name="Tiirola M."/>
            <person name="Peura S."/>
            <person name="Aalto S.L."/>
            <person name="Karvinen A."/>
            <person name="Nykanen H."/>
        </authorList>
    </citation>
    <scope>NUCLEOTIDE SEQUENCE [LARGE SCALE GENOMIC DNA]</scope>
    <source>
        <strain evidence="2">AMbin10</strain>
    </source>
</reference>
<accession>A0A2W4QRR7</accession>
<name>A0A2W4QRR7_9GAMM</name>
<gene>
    <name evidence="2" type="ORF">DM484_20245</name>
</gene>
<dbReference type="SUPFAM" id="SSF118001">
    <property type="entry name" value="YehU-like"/>
    <property type="match status" value="1"/>
</dbReference>
<protein>
    <submittedName>
        <fullName evidence="2">Cytoplasmic protein</fullName>
    </submittedName>
</protein>
<dbReference type="Pfam" id="PF06794">
    <property type="entry name" value="UPF0270"/>
    <property type="match status" value="1"/>
</dbReference>
<evidence type="ECO:0000313" key="3">
    <source>
        <dbReference type="Proteomes" id="UP000249396"/>
    </source>
</evidence>
<evidence type="ECO:0000256" key="1">
    <source>
        <dbReference type="ARBA" id="ARBA00006450"/>
    </source>
</evidence>
<proteinExistence type="inferred from homology"/>
<sequence length="85" mass="9661">MIIPHHELSPEALQGIIEDFVTRDGTDYGEVETPLQVKIDHVGNQLDKGHCFILYDTELQTTVIVPKDKLPEILKYEEMVELGLT</sequence>
<comment type="caution">
    <text evidence="2">The sequence shown here is derived from an EMBL/GenBank/DDBJ whole genome shotgun (WGS) entry which is preliminary data.</text>
</comment>
<dbReference type="EMBL" id="QJPH01000412">
    <property type="protein sequence ID" value="PZN74821.1"/>
    <property type="molecule type" value="Genomic_DNA"/>
</dbReference>
<evidence type="ECO:0000313" key="2">
    <source>
        <dbReference type="EMBL" id="PZN74821.1"/>
    </source>
</evidence>
<comment type="similarity">
    <text evidence="1">Belongs to the UPF0270 family.</text>
</comment>
<dbReference type="AlphaFoldDB" id="A0A2W4QRR7"/>
<dbReference type="InterPro" id="IPR010648">
    <property type="entry name" value="UPF0270"/>
</dbReference>
<dbReference type="InterPro" id="IPR036685">
    <property type="entry name" value="YehU-like_sf"/>
</dbReference>
<organism evidence="2 3">
    <name type="scientific">Candidatus Methylumidiphilus alinenensis</name>
    <dbReference type="NCBI Taxonomy" id="2202197"/>
    <lineage>
        <taxon>Bacteria</taxon>
        <taxon>Pseudomonadati</taxon>
        <taxon>Pseudomonadota</taxon>
        <taxon>Gammaproteobacteria</taxon>
        <taxon>Methylococcales</taxon>
        <taxon>Candidatus Methylumidiphilus</taxon>
    </lineage>
</organism>
<dbReference type="Gene3D" id="1.10.10.610">
    <property type="entry name" value="YehU-like"/>
    <property type="match status" value="1"/>
</dbReference>